<protein>
    <submittedName>
        <fullName evidence="1">Uncharacterized protein</fullName>
    </submittedName>
</protein>
<evidence type="ECO:0000313" key="1">
    <source>
        <dbReference type="EMBL" id="CAA0128753.1"/>
    </source>
</evidence>
<accession>A0A5S9R3K0</accession>
<organism evidence="1 2">
    <name type="scientific">Starkeya nomas</name>
    <dbReference type="NCBI Taxonomy" id="2666134"/>
    <lineage>
        <taxon>Bacteria</taxon>
        <taxon>Pseudomonadati</taxon>
        <taxon>Pseudomonadota</taxon>
        <taxon>Alphaproteobacteria</taxon>
        <taxon>Hyphomicrobiales</taxon>
        <taxon>Xanthobacteraceae</taxon>
        <taxon>Starkeya</taxon>
    </lineage>
</organism>
<proteinExistence type="predicted"/>
<evidence type="ECO:0000313" key="2">
    <source>
        <dbReference type="Proteomes" id="UP000433050"/>
    </source>
</evidence>
<dbReference type="EMBL" id="CACSAS010000008">
    <property type="protein sequence ID" value="CAA0128753.1"/>
    <property type="molecule type" value="Genomic_DNA"/>
</dbReference>
<dbReference type="AlphaFoldDB" id="A0A5S9R3K0"/>
<keyword evidence="2" id="KW-1185">Reference proteome</keyword>
<reference evidence="1 2" key="1">
    <citation type="submission" date="2019-12" db="EMBL/GenBank/DDBJ databases">
        <authorList>
            <person name="Reyes-Prieto M."/>
        </authorList>
    </citation>
    <scope>NUCLEOTIDE SEQUENCE [LARGE SCALE GENOMIC DNA]</scope>
    <source>
        <strain evidence="1">HF14-78462</strain>
    </source>
</reference>
<name>A0A5S9R3K0_9HYPH</name>
<dbReference type="Proteomes" id="UP000433050">
    <property type="component" value="Unassembled WGS sequence"/>
</dbReference>
<gene>
    <name evidence="1" type="ORF">STARVERO_04364</name>
</gene>
<sequence length="206" mass="22293">MARLEVREPVDAGDAGDEVRPVVERAQRDLHLGRDVHHRDVPLPAGGDEIGDRLKRGQPLAGLLLPRLGEPLEPVPQRVALQASLLLGAGVLRHLAALRQHQLALGAGRQHVVAVLVAIALASPDTVRVRFGPLPCRVAPTVVIRLAGDMFATLRKVGKLQISQFGGRKELFHSTPPRLSWRRFASISRSISARFSSRSASSIAGR</sequence>